<dbReference type="EMBL" id="LAZR01000126">
    <property type="protein sequence ID" value="KKN88639.1"/>
    <property type="molecule type" value="Genomic_DNA"/>
</dbReference>
<comment type="caution">
    <text evidence="1">The sequence shown here is derived from an EMBL/GenBank/DDBJ whole genome shotgun (WGS) entry which is preliminary data.</text>
</comment>
<accession>A0A0F9UAF9</accession>
<protein>
    <submittedName>
        <fullName evidence="1">Uncharacterized protein</fullName>
    </submittedName>
</protein>
<proteinExistence type="predicted"/>
<organism evidence="1">
    <name type="scientific">marine sediment metagenome</name>
    <dbReference type="NCBI Taxonomy" id="412755"/>
    <lineage>
        <taxon>unclassified sequences</taxon>
        <taxon>metagenomes</taxon>
        <taxon>ecological metagenomes</taxon>
    </lineage>
</organism>
<gene>
    <name evidence="1" type="ORF">LCGC14_0245300</name>
</gene>
<name>A0A0F9UAF9_9ZZZZ</name>
<reference evidence="1" key="1">
    <citation type="journal article" date="2015" name="Nature">
        <title>Complex archaea that bridge the gap between prokaryotes and eukaryotes.</title>
        <authorList>
            <person name="Spang A."/>
            <person name="Saw J.H."/>
            <person name="Jorgensen S.L."/>
            <person name="Zaremba-Niedzwiedzka K."/>
            <person name="Martijn J."/>
            <person name="Lind A.E."/>
            <person name="van Eijk R."/>
            <person name="Schleper C."/>
            <person name="Guy L."/>
            <person name="Ettema T.J."/>
        </authorList>
    </citation>
    <scope>NUCLEOTIDE SEQUENCE</scope>
</reference>
<evidence type="ECO:0000313" key="1">
    <source>
        <dbReference type="EMBL" id="KKN88639.1"/>
    </source>
</evidence>
<sequence>MKISEQNEFRESIKKRREGGIKPPEMFLEDLVSIDLDNYMVNFRNSLKEIPLLDTSDPPKSINNNAVQYRSQIIRLIGIVSKYKDHEYIEFVYLCVRALLGRVSSHSFLEIKDGNQDKWEELVSGLVPKIFEQLAETTPEGKKEYNELP</sequence>
<dbReference type="AlphaFoldDB" id="A0A0F9UAF9"/>